<dbReference type="Gene3D" id="3.40.50.10860">
    <property type="entry name" value="Leucine Dehydrogenase, chain A, domain 1"/>
    <property type="match status" value="1"/>
</dbReference>
<keyword evidence="8" id="KW-0511">Multifunctional enzyme</keyword>
<dbReference type="InterPro" id="IPR020630">
    <property type="entry name" value="THF_DH/CycHdrlase_cat_dom"/>
</dbReference>
<reference evidence="11 12" key="1">
    <citation type="journal article" date="2016" name="Nat. Commun.">
        <title>Thousands of microbial genomes shed light on interconnected biogeochemical processes in an aquifer system.</title>
        <authorList>
            <person name="Anantharaman K."/>
            <person name="Brown C.T."/>
            <person name="Hug L.A."/>
            <person name="Sharon I."/>
            <person name="Castelle C.J."/>
            <person name="Probst A.J."/>
            <person name="Thomas B.C."/>
            <person name="Singh A."/>
            <person name="Wilkins M.J."/>
            <person name="Karaoz U."/>
            <person name="Brodie E.L."/>
            <person name="Williams K.H."/>
            <person name="Hubbard S.S."/>
            <person name="Banfield J.F."/>
        </authorList>
    </citation>
    <scope>NUCLEOTIDE SEQUENCE [LARGE SCALE GENOMIC DNA]</scope>
</reference>
<organism evidence="11 12">
    <name type="scientific">Candidatus Collierbacteria bacterium RIFOXYD1_FULL_40_9</name>
    <dbReference type="NCBI Taxonomy" id="1817731"/>
    <lineage>
        <taxon>Bacteria</taxon>
        <taxon>Candidatus Collieribacteriota</taxon>
    </lineage>
</organism>
<keyword evidence="5" id="KW-0521">NADP</keyword>
<dbReference type="InterPro" id="IPR036291">
    <property type="entry name" value="NAD(P)-bd_dom_sf"/>
</dbReference>
<dbReference type="PANTHER" id="PTHR48099:SF5">
    <property type="entry name" value="C-1-TETRAHYDROFOLATE SYNTHASE, CYTOPLASMIC"/>
    <property type="match status" value="1"/>
</dbReference>
<dbReference type="GO" id="GO:0005829">
    <property type="term" value="C:cytosol"/>
    <property type="evidence" value="ECO:0007669"/>
    <property type="project" value="TreeGrafter"/>
</dbReference>
<name>A0A1F5FUY4_9BACT</name>
<evidence type="ECO:0000313" key="12">
    <source>
        <dbReference type="Proteomes" id="UP000179237"/>
    </source>
</evidence>
<evidence type="ECO:0000256" key="1">
    <source>
        <dbReference type="ARBA" id="ARBA00004777"/>
    </source>
</evidence>
<evidence type="ECO:0008006" key="13">
    <source>
        <dbReference type="Google" id="ProtNLM"/>
    </source>
</evidence>
<dbReference type="Pfam" id="PF02882">
    <property type="entry name" value="THF_DHG_CYH_C"/>
    <property type="match status" value="1"/>
</dbReference>
<keyword evidence="4" id="KW-0378">Hydrolase</keyword>
<feature type="domain" description="Tetrahydrofolate dehydrogenase/cyclohydrolase catalytic" evidence="9">
    <location>
        <begin position="25"/>
        <end position="114"/>
    </location>
</feature>
<dbReference type="PRINTS" id="PR00085">
    <property type="entry name" value="THFDHDRGNASE"/>
</dbReference>
<evidence type="ECO:0000256" key="5">
    <source>
        <dbReference type="ARBA" id="ARBA00022857"/>
    </source>
</evidence>
<dbReference type="GO" id="GO:0006164">
    <property type="term" value="P:purine nucleotide biosynthetic process"/>
    <property type="evidence" value="ECO:0007669"/>
    <property type="project" value="UniProtKB-KW"/>
</dbReference>
<feature type="domain" description="Tetrahydrofolate dehydrogenase/cyclohydrolase NAD(P)-binding" evidence="10">
    <location>
        <begin position="142"/>
        <end position="248"/>
    </location>
</feature>
<evidence type="ECO:0000259" key="10">
    <source>
        <dbReference type="Pfam" id="PF02882"/>
    </source>
</evidence>
<dbReference type="EMBL" id="MFAQ01000017">
    <property type="protein sequence ID" value="OGD83426.1"/>
    <property type="molecule type" value="Genomic_DNA"/>
</dbReference>
<evidence type="ECO:0000313" key="11">
    <source>
        <dbReference type="EMBL" id="OGD83426.1"/>
    </source>
</evidence>
<keyword evidence="7" id="KW-0028">Amino-acid biosynthesis</keyword>
<sequence length="251" mass="27762">MLNVKFDGKKESERQAVFLEESERVLGKSLVIFQCDGRNEESTYVRLKREMGERLGVIVHVVFVANVDDLKKMIIESNEDETVDGILVQLPAFDLDRRDVEKVLELIDPKKDVDGLNSKSDFVSAVVSATERVVDIFKVEEDQKIALVGSKGMVGMKLGKRLEFLGFDFTGFDKGDDLNKLKDFDVVISATGMVDLIKPEMVADGFVGIDLGYPKAEFSNEAVEKALIITPVPNGVGPLTVVALYENLALT</sequence>
<keyword evidence="2" id="KW-0554">One-carbon metabolism</keyword>
<protein>
    <recommendedName>
        <fullName evidence="13">Methenyltetrahydrofolate cyclohydrolase</fullName>
    </recommendedName>
</protein>
<dbReference type="GO" id="GO:0004488">
    <property type="term" value="F:methylenetetrahydrofolate dehydrogenase (NADP+) activity"/>
    <property type="evidence" value="ECO:0007669"/>
    <property type="project" value="InterPro"/>
</dbReference>
<dbReference type="InterPro" id="IPR046346">
    <property type="entry name" value="Aminoacid_DH-like_N_sf"/>
</dbReference>
<dbReference type="SUPFAM" id="SSF53223">
    <property type="entry name" value="Aminoacid dehydrogenase-like, N-terminal domain"/>
    <property type="match status" value="1"/>
</dbReference>
<dbReference type="SUPFAM" id="SSF51735">
    <property type="entry name" value="NAD(P)-binding Rossmann-fold domains"/>
    <property type="match status" value="1"/>
</dbReference>
<evidence type="ECO:0000256" key="7">
    <source>
        <dbReference type="ARBA" id="ARBA00023167"/>
    </source>
</evidence>
<evidence type="ECO:0000256" key="2">
    <source>
        <dbReference type="ARBA" id="ARBA00022563"/>
    </source>
</evidence>
<dbReference type="InterPro" id="IPR000672">
    <property type="entry name" value="THF_DH/CycHdrlase"/>
</dbReference>
<dbReference type="GO" id="GO:0004477">
    <property type="term" value="F:methenyltetrahydrofolate cyclohydrolase activity"/>
    <property type="evidence" value="ECO:0007669"/>
    <property type="project" value="TreeGrafter"/>
</dbReference>
<evidence type="ECO:0000259" key="9">
    <source>
        <dbReference type="Pfam" id="PF00763"/>
    </source>
</evidence>
<dbReference type="PANTHER" id="PTHR48099">
    <property type="entry name" value="C-1-TETRAHYDROFOLATE SYNTHASE, CYTOPLASMIC-RELATED"/>
    <property type="match status" value="1"/>
</dbReference>
<keyword evidence="6" id="KW-0560">Oxidoreductase</keyword>
<dbReference type="Gene3D" id="3.40.50.720">
    <property type="entry name" value="NAD(P)-binding Rossmann-like Domain"/>
    <property type="match status" value="1"/>
</dbReference>
<comment type="pathway">
    <text evidence="1">One-carbon metabolism; tetrahydrofolate interconversion.</text>
</comment>
<gene>
    <name evidence="11" type="ORF">A2572_01815</name>
</gene>
<evidence type="ECO:0000256" key="3">
    <source>
        <dbReference type="ARBA" id="ARBA00022755"/>
    </source>
</evidence>
<dbReference type="GO" id="GO:0035999">
    <property type="term" value="P:tetrahydrofolate interconversion"/>
    <property type="evidence" value="ECO:0007669"/>
    <property type="project" value="TreeGrafter"/>
</dbReference>
<dbReference type="Proteomes" id="UP000179237">
    <property type="component" value="Unassembled WGS sequence"/>
</dbReference>
<dbReference type="GO" id="GO:0009086">
    <property type="term" value="P:methionine biosynthetic process"/>
    <property type="evidence" value="ECO:0007669"/>
    <property type="project" value="UniProtKB-KW"/>
</dbReference>
<evidence type="ECO:0000256" key="4">
    <source>
        <dbReference type="ARBA" id="ARBA00022801"/>
    </source>
</evidence>
<accession>A0A1F5FUY4</accession>
<evidence type="ECO:0000256" key="8">
    <source>
        <dbReference type="ARBA" id="ARBA00023268"/>
    </source>
</evidence>
<dbReference type="AlphaFoldDB" id="A0A1F5FUY4"/>
<keyword evidence="3" id="KW-0658">Purine biosynthesis</keyword>
<comment type="caution">
    <text evidence="11">The sequence shown here is derived from an EMBL/GenBank/DDBJ whole genome shotgun (WGS) entry which is preliminary data.</text>
</comment>
<keyword evidence="7" id="KW-0486">Methionine biosynthesis</keyword>
<dbReference type="InterPro" id="IPR020631">
    <property type="entry name" value="THF_DH/CycHdrlase_NAD-bd_dom"/>
</dbReference>
<proteinExistence type="predicted"/>
<dbReference type="Pfam" id="PF00763">
    <property type="entry name" value="THF_DHG_CYH"/>
    <property type="match status" value="1"/>
</dbReference>
<evidence type="ECO:0000256" key="6">
    <source>
        <dbReference type="ARBA" id="ARBA00023002"/>
    </source>
</evidence>